<evidence type="ECO:0000256" key="9">
    <source>
        <dbReference type="ARBA" id="ARBA00023180"/>
    </source>
</evidence>
<dbReference type="GO" id="GO:0007166">
    <property type="term" value="P:cell surface receptor signaling pathway"/>
    <property type="evidence" value="ECO:0007669"/>
    <property type="project" value="TreeGrafter"/>
</dbReference>
<dbReference type="GO" id="GO:0042102">
    <property type="term" value="P:positive regulation of T cell proliferation"/>
    <property type="evidence" value="ECO:0007669"/>
    <property type="project" value="TreeGrafter"/>
</dbReference>
<proteinExistence type="predicted"/>
<dbReference type="InterPro" id="IPR013106">
    <property type="entry name" value="Ig_V-set"/>
</dbReference>
<dbReference type="InterPro" id="IPR003599">
    <property type="entry name" value="Ig_sub"/>
</dbReference>
<keyword evidence="2" id="KW-1003">Cell membrane</keyword>
<evidence type="ECO:0000256" key="7">
    <source>
        <dbReference type="ARBA" id="ARBA00023157"/>
    </source>
</evidence>
<dbReference type="SUPFAM" id="SSF48726">
    <property type="entry name" value="Immunoglobulin"/>
    <property type="match status" value="3"/>
</dbReference>
<keyword evidence="8" id="KW-0675">Receptor</keyword>
<feature type="signal peptide" evidence="11">
    <location>
        <begin position="1"/>
        <end position="23"/>
    </location>
</feature>
<keyword evidence="9" id="KW-0325">Glycoprotein</keyword>
<keyword evidence="3" id="KW-0812">Transmembrane</keyword>
<dbReference type="Ensembl" id="ENSDLAT00005085482.1">
    <property type="protein sequence ID" value="ENSDLAP00005066550.1"/>
    <property type="gene ID" value="ENSDLAG00005023045.2"/>
</dbReference>
<dbReference type="GeneTree" id="ENSGT00940000163670"/>
<evidence type="ECO:0000256" key="8">
    <source>
        <dbReference type="ARBA" id="ARBA00023170"/>
    </source>
</evidence>
<dbReference type="PANTHER" id="PTHR25466:SF14">
    <property type="entry name" value="BUTYROPHILIN SUBFAMILY 2 MEMBER A2-LIKE-RELATED"/>
    <property type="match status" value="1"/>
</dbReference>
<dbReference type="AlphaFoldDB" id="A0A8P4KBF6"/>
<comment type="subcellular location">
    <subcellularLocation>
        <location evidence="1">Cell membrane</location>
        <topology evidence="1">Single-pass type I membrane protein</topology>
    </subcellularLocation>
</comment>
<dbReference type="GO" id="GO:0042130">
    <property type="term" value="P:negative regulation of T cell proliferation"/>
    <property type="evidence" value="ECO:0007669"/>
    <property type="project" value="TreeGrafter"/>
</dbReference>
<dbReference type="Pfam" id="PF00047">
    <property type="entry name" value="ig"/>
    <property type="match status" value="1"/>
</dbReference>
<dbReference type="PROSITE" id="PS50835">
    <property type="entry name" value="IG_LIKE"/>
    <property type="match status" value="2"/>
</dbReference>
<evidence type="ECO:0000256" key="10">
    <source>
        <dbReference type="ARBA" id="ARBA00023319"/>
    </source>
</evidence>
<reference evidence="13" key="2">
    <citation type="submission" date="2025-09" db="UniProtKB">
        <authorList>
            <consortium name="Ensembl"/>
        </authorList>
    </citation>
    <scope>IDENTIFICATION</scope>
</reference>
<dbReference type="Pfam" id="PF08205">
    <property type="entry name" value="C2-set_2"/>
    <property type="match status" value="1"/>
</dbReference>
<keyword evidence="10" id="KW-0393">Immunoglobulin domain</keyword>
<dbReference type="Proteomes" id="UP000694389">
    <property type="component" value="Unassembled WGS sequence"/>
</dbReference>
<sequence>MKMTGIKCVVFVVVLTFLPSLASEDVEVSCVFMESCILPCSFQGGSDTVIHWIQETAGNTLVHSYYHNQDQLAKQGQRFKKRTSLFKDQISRGNATLQLTGVEVEDQGRYKCYTSINTLNGNKESFINLIVDAPVCKVDIEQVDYRVTCSSEGIYPEPELTWSTPFNTTPTVQKTEHQLYNISSSLNVSDSVTDLVYSCTVSTRRNWRRATLFKPTSISGSDTETTIPCTSANTPLTGFIWRFNHSQIILNQTRTDIPYTVSKEWRQQVKSVSESGSITLQDLSSDREGIYTCELSNEQETIITNTVLRIEKSQGKSA</sequence>
<dbReference type="SMART" id="SM00409">
    <property type="entry name" value="IG"/>
    <property type="match status" value="2"/>
</dbReference>
<dbReference type="InterPro" id="IPR051713">
    <property type="entry name" value="T-cell_Activation_Regulation"/>
</dbReference>
<protein>
    <recommendedName>
        <fullName evidence="12">Ig-like domain-containing protein</fullName>
    </recommendedName>
</protein>
<dbReference type="InterPro" id="IPR036179">
    <property type="entry name" value="Ig-like_dom_sf"/>
</dbReference>
<evidence type="ECO:0000259" key="12">
    <source>
        <dbReference type="PROSITE" id="PS50835"/>
    </source>
</evidence>
<keyword evidence="6" id="KW-0472">Membrane</keyword>
<feature type="chain" id="PRO_5035848008" description="Ig-like domain-containing protein" evidence="11">
    <location>
        <begin position="24"/>
        <end position="318"/>
    </location>
</feature>
<dbReference type="SMART" id="SM00406">
    <property type="entry name" value="IGv"/>
    <property type="match status" value="1"/>
</dbReference>
<evidence type="ECO:0000313" key="14">
    <source>
        <dbReference type="Proteomes" id="UP000694389"/>
    </source>
</evidence>
<dbReference type="FunFam" id="2.60.40.10:FF:000142">
    <property type="entry name" value="V-set domain-containing T-cell activation inhibitor 1"/>
    <property type="match status" value="1"/>
</dbReference>
<keyword evidence="7" id="KW-1015">Disulfide bond</keyword>
<feature type="domain" description="Ig-like" evidence="12">
    <location>
        <begin position="19"/>
        <end position="128"/>
    </location>
</feature>
<reference evidence="13" key="1">
    <citation type="submission" date="2025-08" db="UniProtKB">
        <authorList>
            <consortium name="Ensembl"/>
        </authorList>
    </citation>
    <scope>IDENTIFICATION</scope>
</reference>
<dbReference type="Gene3D" id="2.60.40.10">
    <property type="entry name" value="Immunoglobulins"/>
    <property type="match status" value="3"/>
</dbReference>
<dbReference type="InterPro" id="IPR007110">
    <property type="entry name" value="Ig-like_dom"/>
</dbReference>
<dbReference type="GO" id="GO:0009897">
    <property type="term" value="C:external side of plasma membrane"/>
    <property type="evidence" value="ECO:0007669"/>
    <property type="project" value="TreeGrafter"/>
</dbReference>
<dbReference type="GO" id="GO:0031295">
    <property type="term" value="P:T cell costimulation"/>
    <property type="evidence" value="ECO:0007669"/>
    <property type="project" value="TreeGrafter"/>
</dbReference>
<dbReference type="InterPro" id="IPR013783">
    <property type="entry name" value="Ig-like_fold"/>
</dbReference>
<dbReference type="InterPro" id="IPR013151">
    <property type="entry name" value="Immunoglobulin_dom"/>
</dbReference>
<organism evidence="13 14">
    <name type="scientific">Dicentrarchus labrax</name>
    <name type="common">European seabass</name>
    <name type="synonym">Morone labrax</name>
    <dbReference type="NCBI Taxonomy" id="13489"/>
    <lineage>
        <taxon>Eukaryota</taxon>
        <taxon>Metazoa</taxon>
        <taxon>Chordata</taxon>
        <taxon>Craniata</taxon>
        <taxon>Vertebrata</taxon>
        <taxon>Euteleostomi</taxon>
        <taxon>Actinopterygii</taxon>
        <taxon>Neopterygii</taxon>
        <taxon>Teleostei</taxon>
        <taxon>Neoteleostei</taxon>
        <taxon>Acanthomorphata</taxon>
        <taxon>Eupercaria</taxon>
        <taxon>Moronidae</taxon>
        <taxon>Dicentrarchus</taxon>
    </lineage>
</organism>
<evidence type="ECO:0000256" key="5">
    <source>
        <dbReference type="ARBA" id="ARBA00022989"/>
    </source>
</evidence>
<evidence type="ECO:0000256" key="3">
    <source>
        <dbReference type="ARBA" id="ARBA00022692"/>
    </source>
</evidence>
<dbReference type="GO" id="GO:0006955">
    <property type="term" value="P:immune response"/>
    <property type="evidence" value="ECO:0007669"/>
    <property type="project" value="TreeGrafter"/>
</dbReference>
<accession>A0A8P4KBF6</accession>
<evidence type="ECO:0000313" key="13">
    <source>
        <dbReference type="Ensembl" id="ENSDLAP00005066550.1"/>
    </source>
</evidence>
<name>A0A8P4KBF6_DICLA</name>
<dbReference type="InterPro" id="IPR013162">
    <property type="entry name" value="CD80_C2-set"/>
</dbReference>
<feature type="domain" description="Ig-like" evidence="12">
    <location>
        <begin position="170"/>
        <end position="304"/>
    </location>
</feature>
<dbReference type="GO" id="GO:0071222">
    <property type="term" value="P:cellular response to lipopolysaccharide"/>
    <property type="evidence" value="ECO:0007669"/>
    <property type="project" value="TreeGrafter"/>
</dbReference>
<evidence type="ECO:0000256" key="6">
    <source>
        <dbReference type="ARBA" id="ARBA00023136"/>
    </source>
</evidence>
<keyword evidence="5" id="KW-1133">Transmembrane helix</keyword>
<dbReference type="CDD" id="cd16091">
    <property type="entry name" value="IgV_HHLA2"/>
    <property type="match status" value="1"/>
</dbReference>
<dbReference type="CDD" id="cd00096">
    <property type="entry name" value="Ig"/>
    <property type="match status" value="1"/>
</dbReference>
<dbReference type="PANTHER" id="PTHR25466">
    <property type="entry name" value="T-LYMPHOCYTE ACTIVATION ANTIGEN"/>
    <property type="match status" value="1"/>
</dbReference>
<evidence type="ECO:0000256" key="11">
    <source>
        <dbReference type="SAM" id="SignalP"/>
    </source>
</evidence>
<evidence type="ECO:0000256" key="2">
    <source>
        <dbReference type="ARBA" id="ARBA00022475"/>
    </source>
</evidence>
<evidence type="ECO:0000256" key="1">
    <source>
        <dbReference type="ARBA" id="ARBA00004251"/>
    </source>
</evidence>
<keyword evidence="4 11" id="KW-0732">Signal</keyword>
<dbReference type="Pfam" id="PF07686">
    <property type="entry name" value="V-set"/>
    <property type="match status" value="1"/>
</dbReference>
<keyword evidence="14" id="KW-1185">Reference proteome</keyword>
<evidence type="ECO:0000256" key="4">
    <source>
        <dbReference type="ARBA" id="ARBA00022729"/>
    </source>
</evidence>